<dbReference type="EMBL" id="UAUU01000009">
    <property type="protein sequence ID" value="SPZ88659.1"/>
    <property type="molecule type" value="Genomic_DNA"/>
</dbReference>
<sequence length="44" mass="5092">MYSDVVLLKIIFNSTFIVVKMEYIITKYLNVSRNCKLLISIGAH</sequence>
<accession>A0A2X2L448</accession>
<dbReference type="AlphaFoldDB" id="A0A2X2L448"/>
<evidence type="ECO:0000313" key="1">
    <source>
        <dbReference type="EMBL" id="SPZ88659.1"/>
    </source>
</evidence>
<reference evidence="1 2" key="1">
    <citation type="submission" date="2018-06" db="EMBL/GenBank/DDBJ databases">
        <authorList>
            <consortium name="Pathogen Informatics"/>
            <person name="Doyle S."/>
        </authorList>
    </citation>
    <scope>NUCLEOTIDE SEQUENCE [LARGE SCALE GENOMIC DNA]</scope>
    <source>
        <strain evidence="1 2">NCTC11343</strain>
    </source>
</reference>
<proteinExistence type="predicted"/>
<evidence type="ECO:0000313" key="2">
    <source>
        <dbReference type="Proteomes" id="UP000251241"/>
    </source>
</evidence>
<protein>
    <submittedName>
        <fullName evidence="1">Uncharacterized protein</fullName>
    </submittedName>
</protein>
<gene>
    <name evidence="1" type="ORF">NCTC11343_03625</name>
</gene>
<organism evidence="1 2">
    <name type="scientific">Sphingobacterium multivorum</name>
    <dbReference type="NCBI Taxonomy" id="28454"/>
    <lineage>
        <taxon>Bacteria</taxon>
        <taxon>Pseudomonadati</taxon>
        <taxon>Bacteroidota</taxon>
        <taxon>Sphingobacteriia</taxon>
        <taxon>Sphingobacteriales</taxon>
        <taxon>Sphingobacteriaceae</taxon>
        <taxon>Sphingobacterium</taxon>
    </lineage>
</organism>
<dbReference type="Proteomes" id="UP000251241">
    <property type="component" value="Unassembled WGS sequence"/>
</dbReference>
<name>A0A2X2L448_SPHMU</name>